<dbReference type="Proteomes" id="UP001200529">
    <property type="component" value="Segment"/>
</dbReference>
<keyword evidence="2" id="KW-1185">Reference proteome</keyword>
<reference evidence="1 2" key="1">
    <citation type="submission" date="2021-11" db="EMBL/GenBank/DDBJ databases">
        <authorList>
            <person name="Harms R.C."/>
            <person name="Hussain Z."/>
            <person name="Phipps C."/>
            <person name="Ball S.L."/>
            <person name="Garlena R.A."/>
            <person name="Russell D.A."/>
            <person name="Jacobs-Sera D."/>
            <person name="Hatfull G.F."/>
        </authorList>
    </citation>
    <scope>NUCLEOTIDE SEQUENCE [LARGE SCALE GENOMIC DNA]</scope>
</reference>
<organism evidence="1 2">
    <name type="scientific">Gordonia phage Zany</name>
    <dbReference type="NCBI Taxonomy" id="2910759"/>
    <lineage>
        <taxon>Viruses</taxon>
        <taxon>Duplodnaviria</taxon>
        <taxon>Heunggongvirae</taxon>
        <taxon>Uroviricota</taxon>
        <taxon>Caudoviricetes</taxon>
        <taxon>Dovevirinae</taxon>
        <taxon>Lambovirus</taxon>
        <taxon>Lambovirus zany</taxon>
    </lineage>
</organism>
<accession>A0AA49BNV5</accession>
<gene>
    <name evidence="1" type="primary">51</name>
    <name evidence="1" type="ORF">ZANY_51</name>
</gene>
<dbReference type="EMBL" id="OL455887">
    <property type="protein sequence ID" value="UJQ86120.1"/>
    <property type="molecule type" value="Genomic_DNA"/>
</dbReference>
<protein>
    <submittedName>
        <fullName evidence="1">Uncharacterized protein</fullName>
    </submittedName>
</protein>
<evidence type="ECO:0000313" key="1">
    <source>
        <dbReference type="EMBL" id="UJQ86120.1"/>
    </source>
</evidence>
<name>A0AA49BNV5_9CAUD</name>
<sequence length="94" mass="10544">MRIKFLDASNGLHKDDMGELWVEDIGSLPVMADAPMEDNGFQASCTLNEDDGCQRPAVFRVTTADGAPGPLWWYSCDFCMMELLRSSLVLEVRR</sequence>
<proteinExistence type="predicted"/>
<evidence type="ECO:0000313" key="2">
    <source>
        <dbReference type="Proteomes" id="UP001200529"/>
    </source>
</evidence>